<organism evidence="2">
    <name type="scientific">Tanacetum cinerariifolium</name>
    <name type="common">Dalmatian daisy</name>
    <name type="synonym">Chrysanthemum cinerariifolium</name>
    <dbReference type="NCBI Taxonomy" id="118510"/>
    <lineage>
        <taxon>Eukaryota</taxon>
        <taxon>Viridiplantae</taxon>
        <taxon>Streptophyta</taxon>
        <taxon>Embryophyta</taxon>
        <taxon>Tracheophyta</taxon>
        <taxon>Spermatophyta</taxon>
        <taxon>Magnoliopsida</taxon>
        <taxon>eudicotyledons</taxon>
        <taxon>Gunneridae</taxon>
        <taxon>Pentapetalae</taxon>
        <taxon>asterids</taxon>
        <taxon>campanulids</taxon>
        <taxon>Asterales</taxon>
        <taxon>Asteraceae</taxon>
        <taxon>Asteroideae</taxon>
        <taxon>Anthemideae</taxon>
        <taxon>Anthemidinae</taxon>
        <taxon>Tanacetum</taxon>
    </lineage>
</organism>
<accession>A0A699WZ09</accession>
<protein>
    <submittedName>
        <fullName evidence="2">Uncharacterized protein</fullName>
    </submittedName>
</protein>
<dbReference type="EMBL" id="BKCJ011746726">
    <property type="protein sequence ID" value="GFD49744.1"/>
    <property type="molecule type" value="Genomic_DNA"/>
</dbReference>
<sequence length="81" mass="8891">RRRHAGRRPAPARHWRRGALGSPDAPGFRARCGQAAAHPLGAAIGARATWGTRGIVIVKVVRSFWLRTAMVPPWCRTTAWA</sequence>
<evidence type="ECO:0000256" key="1">
    <source>
        <dbReference type="SAM" id="MobiDB-lite"/>
    </source>
</evidence>
<evidence type="ECO:0000313" key="2">
    <source>
        <dbReference type="EMBL" id="GFD49744.1"/>
    </source>
</evidence>
<feature type="non-terminal residue" evidence="2">
    <location>
        <position position="1"/>
    </location>
</feature>
<reference evidence="2" key="1">
    <citation type="journal article" date="2019" name="Sci. Rep.">
        <title>Draft genome of Tanacetum cinerariifolium, the natural source of mosquito coil.</title>
        <authorList>
            <person name="Yamashiro T."/>
            <person name="Shiraishi A."/>
            <person name="Satake H."/>
            <person name="Nakayama K."/>
        </authorList>
    </citation>
    <scope>NUCLEOTIDE SEQUENCE</scope>
</reference>
<feature type="region of interest" description="Disordered" evidence="1">
    <location>
        <begin position="1"/>
        <end position="21"/>
    </location>
</feature>
<proteinExistence type="predicted"/>
<dbReference type="AlphaFoldDB" id="A0A699WZ09"/>
<name>A0A699WZ09_TANCI</name>
<gene>
    <name evidence="2" type="ORF">Tci_921713</name>
</gene>
<comment type="caution">
    <text evidence="2">The sequence shown here is derived from an EMBL/GenBank/DDBJ whole genome shotgun (WGS) entry which is preliminary data.</text>
</comment>
<feature type="compositionally biased region" description="Basic residues" evidence="1">
    <location>
        <begin position="1"/>
        <end position="17"/>
    </location>
</feature>